<accession>A0A1U7NHA3</accession>
<dbReference type="EMBL" id="MPJW01000093">
    <property type="protein sequence ID" value="OLU40983.1"/>
    <property type="molecule type" value="Genomic_DNA"/>
</dbReference>
<evidence type="ECO:0000259" key="3">
    <source>
        <dbReference type="Pfam" id="PF05193"/>
    </source>
</evidence>
<dbReference type="AlphaFoldDB" id="A0A1U7NHA3"/>
<dbReference type="InterPro" id="IPR050361">
    <property type="entry name" value="MPP/UQCRC_Complex"/>
</dbReference>
<evidence type="ECO:0008006" key="6">
    <source>
        <dbReference type="Google" id="ProtNLM"/>
    </source>
</evidence>
<dbReference type="GO" id="GO:0046872">
    <property type="term" value="F:metal ion binding"/>
    <property type="evidence" value="ECO:0007669"/>
    <property type="project" value="InterPro"/>
</dbReference>
<evidence type="ECO:0000313" key="5">
    <source>
        <dbReference type="Proteomes" id="UP000186341"/>
    </source>
</evidence>
<organism evidence="4 5">
    <name type="scientific">Ileibacterium valens</name>
    <dbReference type="NCBI Taxonomy" id="1862668"/>
    <lineage>
        <taxon>Bacteria</taxon>
        <taxon>Bacillati</taxon>
        <taxon>Bacillota</taxon>
        <taxon>Erysipelotrichia</taxon>
        <taxon>Erysipelotrichales</taxon>
        <taxon>Erysipelotrichaceae</taxon>
        <taxon>Ileibacterium</taxon>
    </lineage>
</organism>
<comment type="caution">
    <text evidence="4">The sequence shown here is derived from an EMBL/GenBank/DDBJ whole genome shotgun (WGS) entry which is preliminary data.</text>
</comment>
<dbReference type="Gene3D" id="3.30.830.10">
    <property type="entry name" value="Metalloenzyme, LuxS/M16 peptidase-like"/>
    <property type="match status" value="2"/>
</dbReference>
<dbReference type="GeneID" id="82202388"/>
<evidence type="ECO:0000256" key="1">
    <source>
        <dbReference type="SAM" id="MobiDB-lite"/>
    </source>
</evidence>
<reference evidence="4 5" key="1">
    <citation type="submission" date="2016-11" db="EMBL/GenBank/DDBJ databases">
        <title>Description of two novel members of the family Erysipelotrichaceae: Ileibacterium lipovorans gen. nov., sp. nov. and Dubosiella newyorkensis, gen. nov., sp. nov.</title>
        <authorList>
            <person name="Cox L.M."/>
            <person name="Sohn J."/>
            <person name="Tyrrell K.L."/>
            <person name="Citron D.M."/>
            <person name="Lawson P.A."/>
            <person name="Patel N.B."/>
            <person name="Iizumi T."/>
            <person name="Perez-Perez G.I."/>
            <person name="Goldstein E.J."/>
            <person name="Blaser M.J."/>
        </authorList>
    </citation>
    <scope>NUCLEOTIDE SEQUENCE [LARGE SCALE GENOMIC DNA]</scope>
    <source>
        <strain evidence="4 5">NYU-BL-A3</strain>
    </source>
</reference>
<proteinExistence type="predicted"/>
<dbReference type="InterPro" id="IPR007863">
    <property type="entry name" value="Peptidase_M16_C"/>
</dbReference>
<dbReference type="Pfam" id="PF05193">
    <property type="entry name" value="Peptidase_M16_C"/>
    <property type="match status" value="1"/>
</dbReference>
<dbReference type="OrthoDB" id="9811314at2"/>
<keyword evidence="5" id="KW-1185">Reference proteome</keyword>
<protein>
    <recommendedName>
        <fullName evidence="6">Peptidase M16</fullName>
    </recommendedName>
</protein>
<evidence type="ECO:0000313" key="4">
    <source>
        <dbReference type="EMBL" id="OLU40983.1"/>
    </source>
</evidence>
<feature type="domain" description="Peptidase M16 C-terminal" evidence="3">
    <location>
        <begin position="176"/>
        <end position="340"/>
    </location>
</feature>
<name>A0A1U7NHA3_9FIRM</name>
<gene>
    <name evidence="4" type="ORF">BO222_04050</name>
</gene>
<dbReference type="PANTHER" id="PTHR11851:SF134">
    <property type="entry name" value="ZINC-DEPENDENT PROTEASE"/>
    <property type="match status" value="1"/>
</dbReference>
<dbReference type="SUPFAM" id="SSF63411">
    <property type="entry name" value="LuxS/MPP-like metallohydrolase"/>
    <property type="match status" value="2"/>
</dbReference>
<evidence type="ECO:0000259" key="2">
    <source>
        <dbReference type="Pfam" id="PF00675"/>
    </source>
</evidence>
<dbReference type="Proteomes" id="UP000186341">
    <property type="component" value="Unassembled WGS sequence"/>
</dbReference>
<dbReference type="RefSeq" id="WP_075818598.1">
    <property type="nucleotide sequence ID" value="NZ_CAJUTZ010000022.1"/>
</dbReference>
<feature type="compositionally biased region" description="Acidic residues" evidence="1">
    <location>
        <begin position="422"/>
        <end position="434"/>
    </location>
</feature>
<dbReference type="InterPro" id="IPR011765">
    <property type="entry name" value="Pept_M16_N"/>
</dbReference>
<dbReference type="InterPro" id="IPR011249">
    <property type="entry name" value="Metalloenz_LuxS/M16"/>
</dbReference>
<sequence>MKNQRVVKTEKILANGMKVILLYKKDYVQSLFMIGIPAGGRNVLDIDSNTKEVSAHPSGCAHYLEHQNFRLNGQDVTPQLAAMQAQTNAFTSYSETCYYVSTSADVYGPLGLLIDFVQTLDITQNTVDKEKGIILSELHMDQNQPESRIFHETFRSLYRNVYLKNDILGTDEDISNMTVKDLQNFYSQFYDPSRLVLIGVTGQDPTAIMEFIEKKEQAFPSSAGLKKSLKPYFDEEPDIPARSEFSLNMDVYEPYQAIGVKLHKASSIKEALRRDYIVNFWLDSLMGPLNPDYQKWLDERILSQFSGAEADITEDYGYMVFYSQTSRPQAFVDLVNELLDKKPLVDQKTFEALRIMNRANSIRALDHFESLALDHIRGSFGGYDPMELPDEYASISLDEINNTIRSLDLSNRVNTSIRPFETELEEPYENEADDESSKEK</sequence>
<feature type="region of interest" description="Disordered" evidence="1">
    <location>
        <begin position="418"/>
        <end position="440"/>
    </location>
</feature>
<dbReference type="Pfam" id="PF00675">
    <property type="entry name" value="Peptidase_M16"/>
    <property type="match status" value="1"/>
</dbReference>
<feature type="domain" description="Peptidase M16 N-terminal" evidence="2">
    <location>
        <begin position="58"/>
        <end position="170"/>
    </location>
</feature>
<dbReference type="PANTHER" id="PTHR11851">
    <property type="entry name" value="METALLOPROTEASE"/>
    <property type="match status" value="1"/>
</dbReference>